<dbReference type="EMBL" id="JAFBDQ010000013">
    <property type="protein sequence ID" value="MBM7557488.1"/>
    <property type="molecule type" value="Genomic_DNA"/>
</dbReference>
<sequence>MGVRITLDIIPEEIDDDEWESVYEETLLLLQEYDFMDEIVDEEKYDYKWSYTTRSKEREFASYDNRLGWYTFGDMTTMKSAEDFMLLRDLSYYDRFREESDCDDILISRINWQSQMSEEIQNLTVGKINVFDAKTQGYPYHMYILAIACLIESRFPQYAYVNGDVTKAQMKKSIEWVNSILKKPVNLTERANNEKLLKRLEKQLEGEYSKLQAFFELTINQEDKELGDFVRNHFTTAAVRKYYTAKMNSYEIGQIGFGNYLENYLELGFDLEMLCDICILDDDGCKYDAAAFVERVLKFINKNEKTKDGGVNLDINDADSEAPETIDSLFGKTFLKMSGLSNSVKIDISSEEAKKVFKKKLNHLCNLEEIYNEVVSSDDEVEINNEMLEMMEEMKNESQKQEYDIEDLDGLMLWEPGETIHPKVEKILTKIKDFVEDSVSKHDMIFEDYSKLDRMRLLMQNNRYFYLSKNTWEFIEKNIDKQYIYDRVWGLLIIKATNESINKTCKAILNNLKLFNHLWERNQE</sequence>
<organism evidence="2 3">
    <name type="scientific">Halanaerobacter jeridensis</name>
    <dbReference type="NCBI Taxonomy" id="706427"/>
    <lineage>
        <taxon>Bacteria</taxon>
        <taxon>Bacillati</taxon>
        <taxon>Bacillota</taxon>
        <taxon>Clostridia</taxon>
        <taxon>Halanaerobiales</taxon>
        <taxon>Halobacteroidaceae</taxon>
        <taxon>Halanaerobacter</taxon>
    </lineage>
</organism>
<protein>
    <submittedName>
        <fullName evidence="2">Uncharacterized protein</fullName>
    </submittedName>
</protein>
<evidence type="ECO:0000256" key="1">
    <source>
        <dbReference type="SAM" id="Coils"/>
    </source>
</evidence>
<keyword evidence="3" id="KW-1185">Reference proteome</keyword>
<evidence type="ECO:0000313" key="3">
    <source>
        <dbReference type="Proteomes" id="UP000774000"/>
    </source>
</evidence>
<proteinExistence type="predicted"/>
<dbReference type="AlphaFoldDB" id="A0A938XPT3"/>
<keyword evidence="1" id="KW-0175">Coiled coil</keyword>
<comment type="caution">
    <text evidence="2">The sequence shown here is derived from an EMBL/GenBank/DDBJ whole genome shotgun (WGS) entry which is preliminary data.</text>
</comment>
<gene>
    <name evidence="2" type="ORF">JOC47_002354</name>
</gene>
<dbReference type="Proteomes" id="UP000774000">
    <property type="component" value="Unassembled WGS sequence"/>
</dbReference>
<reference evidence="2" key="1">
    <citation type="submission" date="2021-01" db="EMBL/GenBank/DDBJ databases">
        <title>Genomic Encyclopedia of Type Strains, Phase IV (KMG-IV): sequencing the most valuable type-strain genomes for metagenomic binning, comparative biology and taxonomic classification.</title>
        <authorList>
            <person name="Goeker M."/>
        </authorList>
    </citation>
    <scope>NUCLEOTIDE SEQUENCE</scope>
    <source>
        <strain evidence="2">DSM 23230</strain>
    </source>
</reference>
<evidence type="ECO:0000313" key="2">
    <source>
        <dbReference type="EMBL" id="MBM7557488.1"/>
    </source>
</evidence>
<accession>A0A938XPT3</accession>
<name>A0A938XPT3_9FIRM</name>
<dbReference type="RefSeq" id="WP_204702236.1">
    <property type="nucleotide sequence ID" value="NZ_JAFBDQ010000013.1"/>
</dbReference>
<feature type="coiled-coil region" evidence="1">
    <location>
        <begin position="384"/>
        <end position="411"/>
    </location>
</feature>